<name>A0A941GLS9_NIACI</name>
<keyword evidence="1" id="KW-0732">Signal</keyword>
<dbReference type="AlphaFoldDB" id="A0A941GLS9"/>
<reference evidence="3" key="1">
    <citation type="submission" date="2021-04" db="EMBL/GenBank/DDBJ databases">
        <title>Genomic analysis of electroactive and textile dye degrading Bacillus circulans strain: DC10 isolated from constructed wetland-microbial fuel cells treating textile dye wastewaters.</title>
        <authorList>
            <person name="Patel D.U."/>
            <person name="Desai C.R."/>
        </authorList>
    </citation>
    <scope>NUCLEOTIDE SEQUENCE</scope>
    <source>
        <strain evidence="3">DC10</strain>
    </source>
</reference>
<dbReference type="InterPro" id="IPR003343">
    <property type="entry name" value="Big_2"/>
</dbReference>
<evidence type="ECO:0000313" key="3">
    <source>
        <dbReference type="EMBL" id="MBR8672347.1"/>
    </source>
</evidence>
<dbReference type="SUPFAM" id="SSF49373">
    <property type="entry name" value="Invasin/intimin cell-adhesion fragments"/>
    <property type="match status" value="4"/>
</dbReference>
<feature type="signal peptide" evidence="1">
    <location>
        <begin position="1"/>
        <end position="30"/>
    </location>
</feature>
<organism evidence="3">
    <name type="scientific">Niallia circulans</name>
    <name type="common">Bacillus circulans</name>
    <dbReference type="NCBI Taxonomy" id="1397"/>
    <lineage>
        <taxon>Bacteria</taxon>
        <taxon>Bacillati</taxon>
        <taxon>Bacillota</taxon>
        <taxon>Bacilli</taxon>
        <taxon>Bacillales</taxon>
        <taxon>Bacillaceae</taxon>
        <taxon>Niallia</taxon>
    </lineage>
</organism>
<evidence type="ECO:0000256" key="1">
    <source>
        <dbReference type="SAM" id="SignalP"/>
    </source>
</evidence>
<dbReference type="PANTHER" id="PTHR23019">
    <property type="entry name" value="NUCLEAR PORE MEMBRANE GLYCOPROTEIN GP210-RELATED"/>
    <property type="match status" value="1"/>
</dbReference>
<dbReference type="InterPro" id="IPR045197">
    <property type="entry name" value="NUP210-like"/>
</dbReference>
<dbReference type="Pfam" id="PF02368">
    <property type="entry name" value="Big_2"/>
    <property type="match status" value="4"/>
</dbReference>
<feature type="chain" id="PRO_5037819140" evidence="1">
    <location>
        <begin position="31"/>
        <end position="698"/>
    </location>
</feature>
<dbReference type="Gene3D" id="2.60.40.1080">
    <property type="match status" value="4"/>
</dbReference>
<proteinExistence type="predicted"/>
<evidence type="ECO:0000259" key="2">
    <source>
        <dbReference type="SMART" id="SM00635"/>
    </source>
</evidence>
<feature type="domain" description="BIG2" evidence="2">
    <location>
        <begin position="287"/>
        <end position="364"/>
    </location>
</feature>
<dbReference type="EMBL" id="JAGTPX010000038">
    <property type="protein sequence ID" value="MBR8672347.1"/>
    <property type="molecule type" value="Genomic_DNA"/>
</dbReference>
<feature type="domain" description="BIG2" evidence="2">
    <location>
        <begin position="453"/>
        <end position="530"/>
    </location>
</feature>
<sequence length="698" mass="73972">MKRNLAMKAIVMLLLVFSLASGSTTLDVQAAAKTLKTGVYVVGKDLSPGLNKFTISSGTAELYVDRGDYTIIEEEIDSDNYYSSNQFVASLKKGDIVEIDLSRGSSPVEVASISKINLKKISNGFYEVGTDIPAGNYTINFDNPDDEEDVVYIGIYDKNYNEKRTDILYPEDEPYSDTISKGDIVYVYYMIGTISFTEKNIIPQSITFNKSSVSLKVNQTEKLTATVQPANATNKGLTWSTNNAAVATVDASGNVKAVKAGNATITATAKGNPNIKKSITVTVTKIVPTDLKLSKSTLNITKNQTFKVSATITPANAADKTVQWKSSNTKVATVDTKGNIKGVANGKATITATAKDNSKVAKTVAVTVSAKTVKVNKTSLSITEGKSETLKATVSPSDSTDKTVSWKSSNTKVAKVDSKGKVTGVKKGTATITASVKGAKEVKVKVTITAPVAAKSIKVNKTAATLDKGKTLTLSATVSPSNTTNKTVKWKTSNDKVAKVDSKGKVTSVGAGTAKITASTTNGKNATATITVPYVKSLSAGTWKAGKDLPAGRYKITTNSGSGNLFIGMGTDRFINEILSSEQDDFGVIAVTTDIKNGDSIEIAGLNNVQFKQVSNVKSNTLHAGYWTVGKDINPGKYKITTPSGSGNLIIYRGNSLLVNEILSNKSDGYSVTSVTTTLKTGDRINISSLNKVVFTKK</sequence>
<dbReference type="SMART" id="SM00635">
    <property type="entry name" value="BID_2"/>
    <property type="match status" value="4"/>
</dbReference>
<gene>
    <name evidence="3" type="ORF">KD144_22710</name>
</gene>
<dbReference type="RefSeq" id="WP_212121617.1">
    <property type="nucleotide sequence ID" value="NZ_JAGTPX020000037.1"/>
</dbReference>
<dbReference type="PANTHER" id="PTHR23019:SF0">
    <property type="entry name" value="NUCLEAR PORE MEMBRANE GLYCOPROTEIN 210"/>
    <property type="match status" value="1"/>
</dbReference>
<comment type="caution">
    <text evidence="3">The sequence shown here is derived from an EMBL/GenBank/DDBJ whole genome shotgun (WGS) entry which is preliminary data.</text>
</comment>
<dbReference type="InterPro" id="IPR008964">
    <property type="entry name" value="Invasin/intimin_cell_adhesion"/>
</dbReference>
<accession>A0A941GLS9</accession>
<feature type="domain" description="BIG2" evidence="2">
    <location>
        <begin position="202"/>
        <end position="279"/>
    </location>
</feature>
<feature type="domain" description="BIG2" evidence="2">
    <location>
        <begin position="369"/>
        <end position="446"/>
    </location>
</feature>
<protein>
    <submittedName>
        <fullName evidence="3">Ig-like domain-containing protein</fullName>
    </submittedName>
</protein>